<dbReference type="InterPro" id="IPR030547">
    <property type="entry name" value="XRCC2"/>
</dbReference>
<dbReference type="PANTHER" id="PTHR46644:SF2">
    <property type="entry name" value="DNA REPAIR PROTEIN XRCC2"/>
    <property type="match status" value="1"/>
</dbReference>
<evidence type="ECO:0008006" key="3">
    <source>
        <dbReference type="Google" id="ProtNLM"/>
    </source>
</evidence>
<proteinExistence type="predicted"/>
<dbReference type="OrthoDB" id="420422at2759"/>
<comment type="caution">
    <text evidence="1">The sequence shown here is derived from an EMBL/GenBank/DDBJ whole genome shotgun (WGS) entry which is preliminary data.</text>
</comment>
<reference evidence="1" key="1">
    <citation type="submission" date="2021-03" db="EMBL/GenBank/DDBJ databases">
        <authorList>
            <person name="Tagirdzhanova G."/>
        </authorList>
    </citation>
    <scope>NUCLEOTIDE SEQUENCE</scope>
</reference>
<sequence length="385" mass="42539">MSGEALGRDLLGEVKRERLDELLRSLKQLDVNSSSSLGILPLDRVLDVFHNPPLTRQQQRYQTQWSAQQEGPAPSLEEKPLPVVEITGAAACSGKQQLLYQLISLSLLPAEHKGVPINGKGNAMVLLDLSGRFSVLRLQHLMHNHIASLCSTSSFALPEQEISCLVSDSFSHLHVFRPQSSSSFLATLTFLPSFLLSQPSNHLSANRPLGLLAINDLSAFLWQDRLEADEETDLPVSNHNEKANNTLFLERYCNVISSLRHIQHLFSCTIVATNWGLAPVTLVAGHPALRPHLPSVWNNFCTVKVVVERNRVSKFGPGLSAEEAKREGVQRWEAVEKSGFSGWINWWGTEGWREEVREGVRGLKGGGGFSFRVTGDGIMVAVEGD</sequence>
<dbReference type="GO" id="GO:0000400">
    <property type="term" value="F:four-way junction DNA binding"/>
    <property type="evidence" value="ECO:0007669"/>
    <property type="project" value="TreeGrafter"/>
</dbReference>
<organism evidence="1 2">
    <name type="scientific">Alectoria fallacina</name>
    <dbReference type="NCBI Taxonomy" id="1903189"/>
    <lineage>
        <taxon>Eukaryota</taxon>
        <taxon>Fungi</taxon>
        <taxon>Dikarya</taxon>
        <taxon>Ascomycota</taxon>
        <taxon>Pezizomycotina</taxon>
        <taxon>Lecanoromycetes</taxon>
        <taxon>OSLEUM clade</taxon>
        <taxon>Lecanoromycetidae</taxon>
        <taxon>Lecanorales</taxon>
        <taxon>Lecanorineae</taxon>
        <taxon>Parmeliaceae</taxon>
        <taxon>Alectoria</taxon>
    </lineage>
</organism>
<dbReference type="EMBL" id="CAJPDR010000496">
    <property type="protein sequence ID" value="CAF9938007.1"/>
    <property type="molecule type" value="Genomic_DNA"/>
</dbReference>
<dbReference type="GO" id="GO:0005657">
    <property type="term" value="C:replication fork"/>
    <property type="evidence" value="ECO:0007669"/>
    <property type="project" value="InterPro"/>
</dbReference>
<name>A0A8H3G708_9LECA</name>
<protein>
    <recommendedName>
        <fullName evidence="3">DNA recombination and repair protein Rad51-like C-terminal domain-containing protein</fullName>
    </recommendedName>
</protein>
<dbReference type="PANTHER" id="PTHR46644">
    <property type="entry name" value="DNA REPAIR PROTEIN XRCC2"/>
    <property type="match status" value="1"/>
</dbReference>
<dbReference type="GO" id="GO:0042148">
    <property type="term" value="P:DNA strand invasion"/>
    <property type="evidence" value="ECO:0007669"/>
    <property type="project" value="TreeGrafter"/>
</dbReference>
<dbReference type="GO" id="GO:0005815">
    <property type="term" value="C:microtubule organizing center"/>
    <property type="evidence" value="ECO:0007669"/>
    <property type="project" value="TreeGrafter"/>
</dbReference>
<dbReference type="InterPro" id="IPR027417">
    <property type="entry name" value="P-loop_NTPase"/>
</dbReference>
<accession>A0A8H3G708</accession>
<dbReference type="CDD" id="cd19490">
    <property type="entry name" value="XRCC2"/>
    <property type="match status" value="1"/>
</dbReference>
<gene>
    <name evidence="1" type="ORF">ALECFALPRED_007477</name>
</gene>
<dbReference type="AlphaFoldDB" id="A0A8H3G708"/>
<dbReference type="GO" id="GO:0000724">
    <property type="term" value="P:double-strand break repair via homologous recombination"/>
    <property type="evidence" value="ECO:0007669"/>
    <property type="project" value="InterPro"/>
</dbReference>
<keyword evidence="2" id="KW-1185">Reference proteome</keyword>
<evidence type="ECO:0000313" key="2">
    <source>
        <dbReference type="Proteomes" id="UP000664203"/>
    </source>
</evidence>
<evidence type="ECO:0000313" key="1">
    <source>
        <dbReference type="EMBL" id="CAF9938007.1"/>
    </source>
</evidence>
<dbReference type="Gene3D" id="3.40.50.300">
    <property type="entry name" value="P-loop containing nucleotide triphosphate hydrolases"/>
    <property type="match status" value="1"/>
</dbReference>
<dbReference type="Proteomes" id="UP000664203">
    <property type="component" value="Unassembled WGS sequence"/>
</dbReference>
<dbReference type="GO" id="GO:0033063">
    <property type="term" value="C:Rad51B-Rad51C-Rad51D-XRCC2 complex"/>
    <property type="evidence" value="ECO:0007669"/>
    <property type="project" value="InterPro"/>
</dbReference>